<dbReference type="PROSITE" id="PS51257">
    <property type="entry name" value="PROKAR_LIPOPROTEIN"/>
    <property type="match status" value="1"/>
</dbReference>
<dbReference type="CDD" id="cd08977">
    <property type="entry name" value="SusD"/>
    <property type="match status" value="1"/>
</dbReference>
<dbReference type="Gene3D" id="1.25.40.900">
    <property type="match status" value="1"/>
</dbReference>
<evidence type="ECO:0000256" key="3">
    <source>
        <dbReference type="ARBA" id="ARBA00022729"/>
    </source>
</evidence>
<gene>
    <name evidence="8" type="ORF">F1649_10135</name>
</gene>
<dbReference type="GO" id="GO:0009279">
    <property type="term" value="C:cell outer membrane"/>
    <property type="evidence" value="ECO:0007669"/>
    <property type="project" value="UniProtKB-SubCell"/>
</dbReference>
<comment type="subcellular location">
    <subcellularLocation>
        <location evidence="1">Cell outer membrane</location>
    </subcellularLocation>
</comment>
<evidence type="ECO:0000256" key="5">
    <source>
        <dbReference type="ARBA" id="ARBA00023237"/>
    </source>
</evidence>
<evidence type="ECO:0000256" key="2">
    <source>
        <dbReference type="ARBA" id="ARBA00006275"/>
    </source>
</evidence>
<dbReference type="InterPro" id="IPR033985">
    <property type="entry name" value="SusD-like_N"/>
</dbReference>
<evidence type="ECO:0000313" key="9">
    <source>
        <dbReference type="Proteomes" id="UP000322918"/>
    </source>
</evidence>
<dbReference type="Pfam" id="PF07980">
    <property type="entry name" value="SusD_RagB"/>
    <property type="match status" value="1"/>
</dbReference>
<dbReference type="Gene3D" id="1.25.40.390">
    <property type="match status" value="1"/>
</dbReference>
<comment type="similarity">
    <text evidence="2">Belongs to the SusD family.</text>
</comment>
<reference evidence="8 9" key="1">
    <citation type="submission" date="2019-09" db="EMBL/GenBank/DDBJ databases">
        <title>Pararcticibacter amylolyticus gen. nov., sp. nov., isolated from a rottenly hemp rope, and reclassification of Pedobacter tournemirensis as Pararcticibacter tournemirensis comb. nov.</title>
        <authorList>
            <person name="Cai Y."/>
        </authorList>
    </citation>
    <scope>NUCLEOTIDE SEQUENCE [LARGE SCALE GENOMIC DNA]</scope>
    <source>
        <strain evidence="8 9">TF5-37.2-LB10</strain>
    </source>
</reference>
<accession>A0A5M9H9W3</accession>
<evidence type="ECO:0000256" key="1">
    <source>
        <dbReference type="ARBA" id="ARBA00004442"/>
    </source>
</evidence>
<dbReference type="Gene3D" id="2.20.20.130">
    <property type="match status" value="1"/>
</dbReference>
<dbReference type="AlphaFoldDB" id="A0A5M9H9W3"/>
<dbReference type="RefSeq" id="WP_141815948.1">
    <property type="nucleotide sequence ID" value="NZ_VFPL01000001.1"/>
</dbReference>
<protein>
    <submittedName>
        <fullName evidence="8">RagB/SusD family nutrient uptake outer membrane protein</fullName>
    </submittedName>
</protein>
<evidence type="ECO:0000313" key="8">
    <source>
        <dbReference type="EMBL" id="KAA8483159.1"/>
    </source>
</evidence>
<evidence type="ECO:0000259" key="7">
    <source>
        <dbReference type="Pfam" id="PF14322"/>
    </source>
</evidence>
<proteinExistence type="inferred from homology"/>
<keyword evidence="4" id="KW-0472">Membrane</keyword>
<comment type="caution">
    <text evidence="8">The sequence shown here is derived from an EMBL/GenBank/DDBJ whole genome shotgun (WGS) entry which is preliminary data.</text>
</comment>
<evidence type="ECO:0000259" key="6">
    <source>
        <dbReference type="Pfam" id="PF07980"/>
    </source>
</evidence>
<dbReference type="InterPro" id="IPR011990">
    <property type="entry name" value="TPR-like_helical_dom_sf"/>
</dbReference>
<organism evidence="8 9">
    <name type="scientific">Arcticibacter tournemirensis</name>
    <dbReference type="NCBI Taxonomy" id="699437"/>
    <lineage>
        <taxon>Bacteria</taxon>
        <taxon>Pseudomonadati</taxon>
        <taxon>Bacteroidota</taxon>
        <taxon>Sphingobacteriia</taxon>
        <taxon>Sphingobacteriales</taxon>
        <taxon>Sphingobacteriaceae</taxon>
        <taxon>Arcticibacter</taxon>
    </lineage>
</organism>
<keyword evidence="9" id="KW-1185">Reference proteome</keyword>
<evidence type="ECO:0000256" key="4">
    <source>
        <dbReference type="ARBA" id="ARBA00023136"/>
    </source>
</evidence>
<keyword evidence="5" id="KW-0998">Cell outer membrane</keyword>
<dbReference type="InterPro" id="IPR012944">
    <property type="entry name" value="SusD_RagB_dom"/>
</dbReference>
<keyword evidence="3" id="KW-0732">Signal</keyword>
<dbReference type="OrthoDB" id="1080118at2"/>
<dbReference type="SUPFAM" id="SSF48452">
    <property type="entry name" value="TPR-like"/>
    <property type="match status" value="1"/>
</dbReference>
<dbReference type="Proteomes" id="UP000322918">
    <property type="component" value="Unassembled WGS sequence"/>
</dbReference>
<feature type="domain" description="SusD-like N-terminal" evidence="7">
    <location>
        <begin position="21"/>
        <end position="226"/>
    </location>
</feature>
<sequence>MKATKIFLAGLVALSLSSCKDFLDVEPTNMGKVETSIQTPADAQIMVNGMMNSMTDVNYYGRNFIMYGDAKGGDLTVYSQGRGLDALYTFNHTATTNSFSGTWLQIYNGIHQANNILEGIATIEATAPNASFDTYKAQALTARAIMHFDLVRLYGKSYDDDKSSFGVPNVTTRLGSEAQPLRATVEQNYTQILADLTKAAPLLPKTITKGYINYYTNLAMQARVYLYMKDYANALIAAEEVISKTALYSLYSNAAWVASWKTPFGSESIFELGVFATENDLGTSALGVYLRRSGHGSNNALGQFLVSDYYLDRLRQDPNDVRWGILARDETSATRMGSLYKYSGSTTLEGDGKATNTAVNIKVIRLSEIYLIAAEAALPTDKAKAVTYLNAIRKRAPNLAPATEATISLDMILDERSKELLGEGHRFFDMIRLNKTITFNDELGGLSVAGRETSINRSFYKTRLPISQTEINANPGLKAQQNQGY</sequence>
<feature type="domain" description="RagB/SusD" evidence="6">
    <location>
        <begin position="330"/>
        <end position="485"/>
    </location>
</feature>
<dbReference type="EMBL" id="VWNE01000013">
    <property type="protein sequence ID" value="KAA8483159.1"/>
    <property type="molecule type" value="Genomic_DNA"/>
</dbReference>
<name>A0A5M9H9W3_9SPHI</name>
<dbReference type="Pfam" id="PF14322">
    <property type="entry name" value="SusD-like_3"/>
    <property type="match status" value="1"/>
</dbReference>